<dbReference type="RefSeq" id="WP_008581373.1">
    <property type="nucleotide sequence ID" value="NZ_JFKF01000199.1"/>
</dbReference>
<keyword evidence="2" id="KW-1185">Reference proteome</keyword>
<accession>A0A8E0WKZ3</accession>
<organism evidence="1 2">
    <name type="scientific">Rickettsia tamurae subsp. buchneri</name>
    <dbReference type="NCBI Taxonomy" id="1462938"/>
    <lineage>
        <taxon>Bacteria</taxon>
        <taxon>Pseudomonadati</taxon>
        <taxon>Pseudomonadota</taxon>
        <taxon>Alphaproteobacteria</taxon>
        <taxon>Rickettsiales</taxon>
        <taxon>Rickettsiaceae</taxon>
        <taxon>Rickettsieae</taxon>
        <taxon>Rickettsia</taxon>
        <taxon>spotted fever group</taxon>
    </lineage>
</organism>
<protein>
    <submittedName>
        <fullName evidence="1">Type-F conjugative transfer system pilin assembly protein TrbC</fullName>
    </submittedName>
</protein>
<sequence length="120" mass="13551">MILRTILLIFLIFIGSIASASNRYIFVSFSMSDEALKAYYRESEELQAILVIRGLVNNNFLDTRQKALDLSINFNIDPELFENYHVTSVPVIIEDDKLTGIKKVSGHIPLSAALELFKQG</sequence>
<dbReference type="EMBL" id="JFKF01000199">
    <property type="protein sequence ID" value="KDO02232.1"/>
    <property type="molecule type" value="Genomic_DNA"/>
</dbReference>
<keyword evidence="1" id="KW-0614">Plasmid</keyword>
<comment type="caution">
    <text evidence="1">The sequence shown here is derived from an EMBL/GenBank/DDBJ whole genome shotgun (WGS) entry which is preliminary data.</text>
</comment>
<proteinExistence type="predicted"/>
<dbReference type="Proteomes" id="UP000027161">
    <property type="component" value="Unassembled WGS sequence"/>
</dbReference>
<geneLocation type="plasmid" evidence="1">
    <name>pREISMN_1</name>
</geneLocation>
<dbReference type="InterPro" id="IPR019106">
    <property type="entry name" value="T4SS_TrbC"/>
</dbReference>
<gene>
    <name evidence="1" type="ORF">REISMN_08170</name>
</gene>
<dbReference type="AlphaFoldDB" id="A0A8E0WKZ3"/>
<dbReference type="Pfam" id="PF09673">
    <property type="entry name" value="TrbC_Ftype"/>
    <property type="match status" value="1"/>
</dbReference>
<evidence type="ECO:0000313" key="2">
    <source>
        <dbReference type="Proteomes" id="UP000027161"/>
    </source>
</evidence>
<name>A0A8E0WKZ3_9RICK</name>
<reference evidence="1 2" key="1">
    <citation type="submission" date="2014-02" db="EMBL/GenBank/DDBJ databases">
        <title>Draft genome sequence of Rickettsia buchneri sp. nov. ISO7T.</title>
        <authorList>
            <person name="Felsheim R.F."/>
            <person name="Kurtti T.J."/>
            <person name="Munderloh U.G."/>
        </authorList>
    </citation>
    <scope>NUCLEOTIDE SEQUENCE [LARGE SCALE GENOMIC DNA]</scope>
    <source>
        <strain evidence="2">ISO7</strain>
        <plasmid evidence="1">pREISMN_1</plasmid>
    </source>
</reference>
<evidence type="ECO:0000313" key="1">
    <source>
        <dbReference type="EMBL" id="KDO02232.1"/>
    </source>
</evidence>